<keyword evidence="2" id="KW-1185">Reference proteome</keyword>
<reference evidence="1" key="1">
    <citation type="submission" date="2022-04" db="EMBL/GenBank/DDBJ databases">
        <title>Genome of the entomopathogenic fungus Entomophthora muscae.</title>
        <authorList>
            <person name="Elya C."/>
            <person name="Lovett B.R."/>
            <person name="Lee E."/>
            <person name="Macias A.M."/>
            <person name="Hajek A.E."/>
            <person name="De Bivort B.L."/>
            <person name="Kasson M.T."/>
            <person name="De Fine Licht H.H."/>
            <person name="Stajich J.E."/>
        </authorList>
    </citation>
    <scope>NUCLEOTIDE SEQUENCE</scope>
    <source>
        <strain evidence="1">Berkeley</strain>
    </source>
</reference>
<proteinExistence type="predicted"/>
<gene>
    <name evidence="1" type="ORF">DSO57_1021544</name>
</gene>
<comment type="caution">
    <text evidence="1">The sequence shown here is derived from an EMBL/GenBank/DDBJ whole genome shotgun (WGS) entry which is preliminary data.</text>
</comment>
<name>A0ACC2SG39_9FUNG</name>
<sequence length="169" mass="18446">MLANKHPSQSPSTQFLGKIASLTENNDTRDLVAQKAALLPRDHSSCYEGDSYYFPLTNTPPAQDFSKLGFVYITVLGLTNQVVPHTGSWCLLAIAVNYLVRIAPIVYMAFRAWPASPVGAQTGSGMGCETLSEGAVRYTCILKVTSIKEFISNQVLYCKNSQAYCQGPK</sequence>
<dbReference type="Proteomes" id="UP001165960">
    <property type="component" value="Unassembled WGS sequence"/>
</dbReference>
<organism evidence="1 2">
    <name type="scientific">Entomophthora muscae</name>
    <dbReference type="NCBI Taxonomy" id="34485"/>
    <lineage>
        <taxon>Eukaryota</taxon>
        <taxon>Fungi</taxon>
        <taxon>Fungi incertae sedis</taxon>
        <taxon>Zoopagomycota</taxon>
        <taxon>Entomophthoromycotina</taxon>
        <taxon>Entomophthoromycetes</taxon>
        <taxon>Entomophthorales</taxon>
        <taxon>Entomophthoraceae</taxon>
        <taxon>Entomophthora</taxon>
    </lineage>
</organism>
<evidence type="ECO:0000313" key="1">
    <source>
        <dbReference type="EMBL" id="KAJ9061359.1"/>
    </source>
</evidence>
<evidence type="ECO:0000313" key="2">
    <source>
        <dbReference type="Proteomes" id="UP001165960"/>
    </source>
</evidence>
<dbReference type="EMBL" id="QTSX02005075">
    <property type="protein sequence ID" value="KAJ9061359.1"/>
    <property type="molecule type" value="Genomic_DNA"/>
</dbReference>
<accession>A0ACC2SG39</accession>
<protein>
    <submittedName>
        <fullName evidence="1">Uncharacterized protein</fullName>
    </submittedName>
</protein>